<keyword evidence="2" id="KW-0813">Transport</keyword>
<keyword evidence="3" id="KW-1003">Cell membrane</keyword>
<dbReference type="EMBL" id="BNEE01000004">
    <property type="protein sequence ID" value="GHI83500.1"/>
    <property type="molecule type" value="Genomic_DNA"/>
</dbReference>
<evidence type="ECO:0000256" key="6">
    <source>
        <dbReference type="ARBA" id="ARBA00023136"/>
    </source>
</evidence>
<feature type="transmembrane region" description="Helical" evidence="8">
    <location>
        <begin position="95"/>
        <end position="114"/>
    </location>
</feature>
<dbReference type="PRINTS" id="PR01036">
    <property type="entry name" value="TCRTETB"/>
</dbReference>
<name>A0A919GT65_9ACTN</name>
<keyword evidence="5 8" id="KW-1133">Transmembrane helix</keyword>
<feature type="transmembrane region" description="Helical" evidence="8">
    <location>
        <begin position="314"/>
        <end position="337"/>
    </location>
</feature>
<dbReference type="CDD" id="cd17321">
    <property type="entry name" value="MFS_MMR_MDR_like"/>
    <property type="match status" value="1"/>
</dbReference>
<comment type="caution">
    <text evidence="10">The sequence shown here is derived from an EMBL/GenBank/DDBJ whole genome shotgun (WGS) entry which is preliminary data.</text>
</comment>
<dbReference type="PANTHER" id="PTHR42718">
    <property type="entry name" value="MAJOR FACILITATOR SUPERFAMILY MULTIDRUG TRANSPORTER MFSC"/>
    <property type="match status" value="1"/>
</dbReference>
<feature type="transmembrane region" description="Helical" evidence="8">
    <location>
        <begin position="63"/>
        <end position="83"/>
    </location>
</feature>
<feature type="transmembrane region" description="Helical" evidence="8">
    <location>
        <begin position="247"/>
        <end position="264"/>
    </location>
</feature>
<dbReference type="InterPro" id="IPR020846">
    <property type="entry name" value="MFS_dom"/>
</dbReference>
<keyword evidence="11" id="KW-1185">Reference proteome</keyword>
<evidence type="ECO:0000256" key="1">
    <source>
        <dbReference type="ARBA" id="ARBA00004651"/>
    </source>
</evidence>
<evidence type="ECO:0000256" key="5">
    <source>
        <dbReference type="ARBA" id="ARBA00022989"/>
    </source>
</evidence>
<feature type="transmembrane region" description="Helical" evidence="8">
    <location>
        <begin position="154"/>
        <end position="176"/>
    </location>
</feature>
<feature type="transmembrane region" description="Helical" evidence="8">
    <location>
        <begin position="215"/>
        <end position="235"/>
    </location>
</feature>
<reference evidence="10" key="1">
    <citation type="submission" date="2020-09" db="EMBL/GenBank/DDBJ databases">
        <title>Whole genome shotgun sequence of Streptomyces xanthophaeus NBRC 12829.</title>
        <authorList>
            <person name="Komaki H."/>
            <person name="Tamura T."/>
        </authorList>
    </citation>
    <scope>NUCLEOTIDE SEQUENCE</scope>
    <source>
        <strain evidence="10">NBRC 12829</strain>
    </source>
</reference>
<evidence type="ECO:0000256" key="7">
    <source>
        <dbReference type="ARBA" id="ARBA00023251"/>
    </source>
</evidence>
<keyword evidence="7" id="KW-0046">Antibiotic resistance</keyword>
<dbReference type="GO" id="GO:0046677">
    <property type="term" value="P:response to antibiotic"/>
    <property type="evidence" value="ECO:0007669"/>
    <property type="project" value="UniProtKB-KW"/>
</dbReference>
<proteinExistence type="predicted"/>
<feature type="transmembrane region" description="Helical" evidence="8">
    <location>
        <begin position="408"/>
        <end position="433"/>
    </location>
</feature>
<sequence>MATDIQTTTPRPAPAASSDQRLTGRAKLVLFVLCAAQFMVALDFSVLNVALPVLGKDLGLSTSALQWAVTAFALPSGGFLLLFGRIADLYGRKKLFLTGLAVFAAASLLATLAWDPASFLAGRALQGLGAAVIVPTGMSLLTTTFPEGPLRDRALGISGTLLSLGFTIGMVLGGVMTDTLGWRSTMALLSVAAVIVLLLAPGLLPESRTPERPRLDVPGAVTVTGGLLAVIYALSTAAQRGFGGVDVWGTLALGLALLAAFVVVESRSPAPLVSLPMLKRRTVAWGNIGGLVTFSMMSTVIFVLTLYLQETLRLSAFQTGLVFGVQGLASAVAGSFAPKVIGRFGARRTLVGSLIGQGVFGAALLGIGTGSGALLATVAVSVASMCHLGAIVSYGLTVTSGVPDAEQGLATGLVTTTQQVGLTIGIPLLGVLATTQASLFDGVRTVLAVDSALVIAAGILAAIGLGRERA</sequence>
<dbReference type="Pfam" id="PF07690">
    <property type="entry name" value="MFS_1"/>
    <property type="match status" value="1"/>
</dbReference>
<feature type="transmembrane region" description="Helical" evidence="8">
    <location>
        <begin position="373"/>
        <end position="396"/>
    </location>
</feature>
<evidence type="ECO:0000259" key="9">
    <source>
        <dbReference type="PROSITE" id="PS50850"/>
    </source>
</evidence>
<dbReference type="SUPFAM" id="SSF103473">
    <property type="entry name" value="MFS general substrate transporter"/>
    <property type="match status" value="1"/>
</dbReference>
<keyword evidence="6 8" id="KW-0472">Membrane</keyword>
<dbReference type="InterPro" id="IPR011701">
    <property type="entry name" value="MFS"/>
</dbReference>
<keyword evidence="4 8" id="KW-0812">Transmembrane</keyword>
<dbReference type="Proteomes" id="UP000600026">
    <property type="component" value="Unassembled WGS sequence"/>
</dbReference>
<dbReference type="RefSeq" id="WP_031151414.1">
    <property type="nucleotide sequence ID" value="NZ_BNEE01000004.1"/>
</dbReference>
<comment type="subcellular location">
    <subcellularLocation>
        <location evidence="1">Cell membrane</location>
        <topology evidence="1">Multi-pass membrane protein</topology>
    </subcellularLocation>
</comment>
<feature type="domain" description="Major facilitator superfamily (MFS) profile" evidence="9">
    <location>
        <begin position="29"/>
        <end position="469"/>
    </location>
</feature>
<evidence type="ECO:0000256" key="4">
    <source>
        <dbReference type="ARBA" id="ARBA00022692"/>
    </source>
</evidence>
<feature type="transmembrane region" description="Helical" evidence="8">
    <location>
        <begin position="28"/>
        <end position="51"/>
    </location>
</feature>
<feature type="transmembrane region" description="Helical" evidence="8">
    <location>
        <begin position="349"/>
        <end position="367"/>
    </location>
</feature>
<feature type="transmembrane region" description="Helical" evidence="8">
    <location>
        <begin position="182"/>
        <end position="203"/>
    </location>
</feature>
<dbReference type="GO" id="GO:0022857">
    <property type="term" value="F:transmembrane transporter activity"/>
    <property type="evidence" value="ECO:0007669"/>
    <property type="project" value="InterPro"/>
</dbReference>
<dbReference type="PANTHER" id="PTHR42718:SF46">
    <property type="entry name" value="BLR6921 PROTEIN"/>
    <property type="match status" value="1"/>
</dbReference>
<dbReference type="Gene3D" id="1.20.1720.10">
    <property type="entry name" value="Multidrug resistance protein D"/>
    <property type="match status" value="1"/>
</dbReference>
<dbReference type="OrthoDB" id="7375466at2"/>
<gene>
    <name evidence="10" type="ORF">Sxan_08640</name>
</gene>
<organism evidence="10 11">
    <name type="scientific">Streptomyces xanthophaeus</name>
    <dbReference type="NCBI Taxonomy" id="67385"/>
    <lineage>
        <taxon>Bacteria</taxon>
        <taxon>Bacillati</taxon>
        <taxon>Actinomycetota</taxon>
        <taxon>Actinomycetes</taxon>
        <taxon>Kitasatosporales</taxon>
        <taxon>Streptomycetaceae</taxon>
        <taxon>Streptomyces</taxon>
    </lineage>
</organism>
<dbReference type="AlphaFoldDB" id="A0A919GT65"/>
<dbReference type="Gene3D" id="1.20.1250.20">
    <property type="entry name" value="MFS general substrate transporter like domains"/>
    <property type="match status" value="1"/>
</dbReference>
<evidence type="ECO:0000313" key="11">
    <source>
        <dbReference type="Proteomes" id="UP000600026"/>
    </source>
</evidence>
<evidence type="ECO:0000313" key="10">
    <source>
        <dbReference type="EMBL" id="GHI83500.1"/>
    </source>
</evidence>
<evidence type="ECO:0000256" key="8">
    <source>
        <dbReference type="SAM" id="Phobius"/>
    </source>
</evidence>
<feature type="transmembrane region" description="Helical" evidence="8">
    <location>
        <begin position="120"/>
        <end position="142"/>
    </location>
</feature>
<dbReference type="PROSITE" id="PS50850">
    <property type="entry name" value="MFS"/>
    <property type="match status" value="1"/>
</dbReference>
<feature type="transmembrane region" description="Helical" evidence="8">
    <location>
        <begin position="445"/>
        <end position="465"/>
    </location>
</feature>
<dbReference type="GO" id="GO:0005886">
    <property type="term" value="C:plasma membrane"/>
    <property type="evidence" value="ECO:0007669"/>
    <property type="project" value="UniProtKB-SubCell"/>
</dbReference>
<accession>A0A919GT65</accession>
<feature type="transmembrane region" description="Helical" evidence="8">
    <location>
        <begin position="285"/>
        <end position="308"/>
    </location>
</feature>
<protein>
    <submittedName>
        <fullName evidence="10">MFS transporter</fullName>
    </submittedName>
</protein>
<evidence type="ECO:0000256" key="3">
    <source>
        <dbReference type="ARBA" id="ARBA00022475"/>
    </source>
</evidence>
<dbReference type="InterPro" id="IPR036259">
    <property type="entry name" value="MFS_trans_sf"/>
</dbReference>
<evidence type="ECO:0000256" key="2">
    <source>
        <dbReference type="ARBA" id="ARBA00022448"/>
    </source>
</evidence>